<sequence length="242" mass="27901">MLNFLRKFRRNYSSKYFSYAIGEIFLVVFGILIALAISDWNDDRKKAKIYNKYYTNMAKEFGSTLDEIESDLLINNEFLLEKLKQSLLLINEKPSGYLDTLNNTIGALGTAWQARVTLPVFREFKDSGLFNDISDDTLKIRLVELEQATNYLKTFDGVIIDQYLNTIEPYIIKHLNYSRTSLPIYSERFIVGGPVDNLEEVANSLELWNILTLKLEAESGKRILLTSVANILEKCIEKINEK</sequence>
<dbReference type="Proteomes" id="UP000095552">
    <property type="component" value="Unassembled WGS sequence"/>
</dbReference>
<feature type="transmembrane region" description="Helical" evidence="1">
    <location>
        <begin position="16"/>
        <end position="38"/>
    </location>
</feature>
<keyword evidence="1" id="KW-0812">Transmembrane</keyword>
<dbReference type="OrthoDB" id="1429555at2"/>
<gene>
    <name evidence="2" type="ORF">BFP71_00795</name>
</gene>
<dbReference type="STRING" id="1563681.BFP71_00795"/>
<dbReference type="EMBL" id="MDGQ01000003">
    <property type="protein sequence ID" value="OEK06245.1"/>
    <property type="molecule type" value="Genomic_DNA"/>
</dbReference>
<reference evidence="2 3" key="1">
    <citation type="submission" date="2016-08" db="EMBL/GenBank/DDBJ databases">
        <title>Draft genome of Fabibacter sp. strain SK-8.</title>
        <authorList>
            <person name="Wong S.-K."/>
            <person name="Hamasaki K."/>
            <person name="Yoshizawa S."/>
        </authorList>
    </citation>
    <scope>NUCLEOTIDE SEQUENCE [LARGE SCALE GENOMIC DNA]</scope>
    <source>
        <strain evidence="2 3">SK-8</strain>
    </source>
</reference>
<evidence type="ECO:0000256" key="1">
    <source>
        <dbReference type="SAM" id="Phobius"/>
    </source>
</evidence>
<evidence type="ECO:0000313" key="2">
    <source>
        <dbReference type="EMBL" id="OEK06245.1"/>
    </source>
</evidence>
<dbReference type="AlphaFoldDB" id="A0A1E5T4E0"/>
<comment type="caution">
    <text evidence="2">The sequence shown here is derived from an EMBL/GenBank/DDBJ whole genome shotgun (WGS) entry which is preliminary data.</text>
</comment>
<organism evidence="2 3">
    <name type="scientific">Roseivirga misakiensis</name>
    <dbReference type="NCBI Taxonomy" id="1563681"/>
    <lineage>
        <taxon>Bacteria</taxon>
        <taxon>Pseudomonadati</taxon>
        <taxon>Bacteroidota</taxon>
        <taxon>Cytophagia</taxon>
        <taxon>Cytophagales</taxon>
        <taxon>Roseivirgaceae</taxon>
        <taxon>Roseivirga</taxon>
    </lineage>
</organism>
<keyword evidence="1" id="KW-0472">Membrane</keyword>
<proteinExistence type="predicted"/>
<keyword evidence="1" id="KW-1133">Transmembrane helix</keyword>
<dbReference type="RefSeq" id="WP_069833557.1">
    <property type="nucleotide sequence ID" value="NZ_MDGQ01000003.1"/>
</dbReference>
<accession>A0A1E5T4E0</accession>
<evidence type="ECO:0000313" key="3">
    <source>
        <dbReference type="Proteomes" id="UP000095552"/>
    </source>
</evidence>
<protein>
    <submittedName>
        <fullName evidence="2">Uncharacterized protein</fullName>
    </submittedName>
</protein>
<name>A0A1E5T4E0_9BACT</name>
<keyword evidence="3" id="KW-1185">Reference proteome</keyword>